<sequence>MPCGFNIFQCNFKDMRFVAFDLLQKDKIYNFNLLFYCFSEIRFVAFSSATLEMQDLISSIGSTATLRRQTLVSSISSNLYSLLGM</sequence>
<organism evidence="1 2">
    <name type="scientific">Gossypium arboreum</name>
    <name type="common">Tree cotton</name>
    <name type="synonym">Gossypium nanking</name>
    <dbReference type="NCBI Taxonomy" id="29729"/>
    <lineage>
        <taxon>Eukaryota</taxon>
        <taxon>Viridiplantae</taxon>
        <taxon>Streptophyta</taxon>
        <taxon>Embryophyta</taxon>
        <taxon>Tracheophyta</taxon>
        <taxon>Spermatophyta</taxon>
        <taxon>Magnoliopsida</taxon>
        <taxon>eudicotyledons</taxon>
        <taxon>Gunneridae</taxon>
        <taxon>Pentapetalae</taxon>
        <taxon>rosids</taxon>
        <taxon>malvids</taxon>
        <taxon>Malvales</taxon>
        <taxon>Malvaceae</taxon>
        <taxon>Malvoideae</taxon>
        <taxon>Gossypium</taxon>
    </lineage>
</organism>
<dbReference type="Proteomes" id="UP000032142">
    <property type="component" value="Unassembled WGS sequence"/>
</dbReference>
<reference evidence="2" key="1">
    <citation type="submission" date="2014-09" db="EMBL/GenBank/DDBJ databases">
        <authorList>
            <person name="Mudge J."/>
            <person name="Ramaraj T."/>
            <person name="Lindquist I.E."/>
            <person name="Bharti A.K."/>
            <person name="Sundararajan A."/>
            <person name="Cameron C.T."/>
            <person name="Woodward J.E."/>
            <person name="May G.D."/>
            <person name="Brubaker C."/>
            <person name="Broadhvest J."/>
            <person name="Wilkins T.A."/>
        </authorList>
    </citation>
    <scope>NUCLEOTIDE SEQUENCE</scope>
    <source>
        <strain evidence="2">cv. AKA8401</strain>
    </source>
</reference>
<name>A0A0B0N0E1_GOSAR</name>
<comment type="caution">
    <text evidence="1">The sequence shown here is derived from an EMBL/GenBank/DDBJ whole genome shotgun (WGS) entry which is preliminary data.</text>
</comment>
<accession>A0A0B0N0E1</accession>
<keyword evidence="2" id="KW-1185">Reference proteome</keyword>
<dbReference type="AlphaFoldDB" id="A0A0B0N0E1"/>
<proteinExistence type="predicted"/>
<gene>
    <name evidence="1" type="ORF">F383_32832</name>
</gene>
<evidence type="ECO:0000313" key="1">
    <source>
        <dbReference type="EMBL" id="KHG06485.1"/>
    </source>
</evidence>
<dbReference type="EMBL" id="JRRC01452847">
    <property type="protein sequence ID" value="KHG06485.1"/>
    <property type="molecule type" value="Genomic_DNA"/>
</dbReference>
<evidence type="ECO:0000313" key="2">
    <source>
        <dbReference type="Proteomes" id="UP000032142"/>
    </source>
</evidence>
<protein>
    <submittedName>
        <fullName evidence="1">BCL-6 corepressor</fullName>
    </submittedName>
</protein>